<dbReference type="Gene3D" id="3.40.1690.10">
    <property type="entry name" value="secretion proteins EscU"/>
    <property type="match status" value="1"/>
</dbReference>
<dbReference type="SUPFAM" id="SSF160544">
    <property type="entry name" value="EscU C-terminal domain-like"/>
    <property type="match status" value="1"/>
</dbReference>
<dbReference type="RefSeq" id="WP_089898489.1">
    <property type="nucleotide sequence ID" value="NZ_FOCI01000002.1"/>
</dbReference>
<evidence type="ECO:0000256" key="3">
    <source>
        <dbReference type="SAM" id="Phobius"/>
    </source>
</evidence>
<dbReference type="Proteomes" id="UP000199585">
    <property type="component" value="Unassembled WGS sequence"/>
</dbReference>
<feature type="compositionally biased region" description="Basic and acidic residues" evidence="2">
    <location>
        <begin position="11"/>
        <end position="26"/>
    </location>
</feature>
<feature type="region of interest" description="Disordered" evidence="2">
    <location>
        <begin position="1"/>
        <end position="26"/>
    </location>
</feature>
<sequence length="361" mass="38710">MSDQSDDDDKPFEPSQKKLDDAREKGEFPKSADLTTAAAYGGFAIALAAMAGQSLSGIGQTLAYLLDQSDVLAAVILTSSAQPLLGGIVGAVAVAALPWVVFPAVGAILSTLGQQAFVVAPQKISPKLSRLSLLQGAKTKFGREGLFEFAKSFVKLAIYSVLLGYFLMSRLDDIVATISLSPGMIVVEIGRLTLSLLLTVVGISLALGVVDLLWQRSQHARKHRMTRQELLDEQKQQDGDPMVKQQRRQRAIDLAMNKMLADVPTASVVIVNPLHYAVALHWPGDAGHAPVCVAKGVDEIAARIREVAAEHGVPIHPDPPTARALHAAVAIGQEIAPDQYRAVAVAIRFSQTMRSKMRRST</sequence>
<keyword evidence="5" id="KW-1185">Reference proteome</keyword>
<keyword evidence="3" id="KW-1133">Transmembrane helix</keyword>
<evidence type="ECO:0000256" key="1">
    <source>
        <dbReference type="ARBA" id="ARBA00010690"/>
    </source>
</evidence>
<keyword evidence="4" id="KW-0966">Cell projection</keyword>
<dbReference type="STRING" id="245187.SAMN04488003_10277"/>
<protein>
    <submittedName>
        <fullName evidence="4">Flagellar biosynthetic protein FlhB</fullName>
    </submittedName>
</protein>
<feature type="compositionally biased region" description="Basic and acidic residues" evidence="2">
    <location>
        <begin position="226"/>
        <end position="238"/>
    </location>
</feature>
<keyword evidence="4" id="KW-0969">Cilium</keyword>
<feature type="region of interest" description="Disordered" evidence="2">
    <location>
        <begin position="225"/>
        <end position="244"/>
    </location>
</feature>
<dbReference type="Pfam" id="PF01312">
    <property type="entry name" value="Bac_export_2"/>
    <property type="match status" value="1"/>
</dbReference>
<dbReference type="PANTHER" id="PTHR30531">
    <property type="entry name" value="FLAGELLAR BIOSYNTHETIC PROTEIN FLHB"/>
    <property type="match status" value="1"/>
</dbReference>
<proteinExistence type="inferred from homology"/>
<feature type="transmembrane region" description="Helical" evidence="3">
    <location>
        <begin position="100"/>
        <end position="120"/>
    </location>
</feature>
<comment type="similarity">
    <text evidence="1">Belongs to the type III secretion exporter family.</text>
</comment>
<feature type="transmembrane region" description="Helical" evidence="3">
    <location>
        <begin position="153"/>
        <end position="171"/>
    </location>
</feature>
<keyword evidence="4" id="KW-0282">Flagellum</keyword>
<dbReference type="PANTHER" id="PTHR30531:SF12">
    <property type="entry name" value="FLAGELLAR BIOSYNTHETIC PROTEIN FLHB"/>
    <property type="match status" value="1"/>
</dbReference>
<organism evidence="4 5">
    <name type="scientific">Loktanella fryxellensis</name>
    <dbReference type="NCBI Taxonomy" id="245187"/>
    <lineage>
        <taxon>Bacteria</taxon>
        <taxon>Pseudomonadati</taxon>
        <taxon>Pseudomonadota</taxon>
        <taxon>Alphaproteobacteria</taxon>
        <taxon>Rhodobacterales</taxon>
        <taxon>Roseobacteraceae</taxon>
        <taxon>Loktanella</taxon>
    </lineage>
</organism>
<feature type="transmembrane region" description="Helical" evidence="3">
    <location>
        <begin position="37"/>
        <end position="59"/>
    </location>
</feature>
<reference evidence="4 5" key="1">
    <citation type="submission" date="2016-10" db="EMBL/GenBank/DDBJ databases">
        <authorList>
            <person name="de Groot N.N."/>
        </authorList>
    </citation>
    <scope>NUCLEOTIDE SEQUENCE [LARGE SCALE GENOMIC DNA]</scope>
    <source>
        <strain evidence="4 5">DSM 16213</strain>
    </source>
</reference>
<feature type="transmembrane region" description="Helical" evidence="3">
    <location>
        <begin position="191"/>
        <end position="214"/>
    </location>
</feature>
<dbReference type="InterPro" id="IPR006135">
    <property type="entry name" value="T3SS_substrate_exporter"/>
</dbReference>
<keyword evidence="3" id="KW-0812">Transmembrane</keyword>
<dbReference type="GO" id="GO:0009306">
    <property type="term" value="P:protein secretion"/>
    <property type="evidence" value="ECO:0007669"/>
    <property type="project" value="InterPro"/>
</dbReference>
<keyword evidence="3" id="KW-0472">Membrane</keyword>
<evidence type="ECO:0000313" key="4">
    <source>
        <dbReference type="EMBL" id="SEM60475.1"/>
    </source>
</evidence>
<feature type="compositionally biased region" description="Acidic residues" evidence="2">
    <location>
        <begin position="1"/>
        <end position="10"/>
    </location>
</feature>
<gene>
    <name evidence="4" type="ORF">SAMN04488003_10277</name>
</gene>
<name>A0A1H7ZQ11_9RHOB</name>
<dbReference type="EMBL" id="FOCI01000002">
    <property type="protein sequence ID" value="SEM60475.1"/>
    <property type="molecule type" value="Genomic_DNA"/>
</dbReference>
<dbReference type="PRINTS" id="PR00950">
    <property type="entry name" value="TYPE3IMSPROT"/>
</dbReference>
<feature type="transmembrane region" description="Helical" evidence="3">
    <location>
        <begin position="71"/>
        <end position="94"/>
    </location>
</feature>
<dbReference type="InterPro" id="IPR029025">
    <property type="entry name" value="T3SS_substrate_exporter_C"/>
</dbReference>
<dbReference type="OrthoDB" id="9807950at2"/>
<dbReference type="AlphaFoldDB" id="A0A1H7ZQ11"/>
<evidence type="ECO:0000313" key="5">
    <source>
        <dbReference type="Proteomes" id="UP000199585"/>
    </source>
</evidence>
<evidence type="ECO:0000256" key="2">
    <source>
        <dbReference type="SAM" id="MobiDB-lite"/>
    </source>
</evidence>
<dbReference type="GO" id="GO:0005886">
    <property type="term" value="C:plasma membrane"/>
    <property type="evidence" value="ECO:0007669"/>
    <property type="project" value="TreeGrafter"/>
</dbReference>
<accession>A0A1H7ZQ11</accession>